<organism evidence="2 3">
    <name type="scientific">Kribbella sancticallisti</name>
    <dbReference type="NCBI Taxonomy" id="460087"/>
    <lineage>
        <taxon>Bacteria</taxon>
        <taxon>Bacillati</taxon>
        <taxon>Actinomycetota</taxon>
        <taxon>Actinomycetes</taxon>
        <taxon>Propionibacteriales</taxon>
        <taxon>Kribbellaceae</taxon>
        <taxon>Kribbella</taxon>
    </lineage>
</organism>
<evidence type="ECO:0000313" key="3">
    <source>
        <dbReference type="Proteomes" id="UP001500393"/>
    </source>
</evidence>
<dbReference type="PANTHER" id="PTHR43441:SF10">
    <property type="entry name" value="ACETYLTRANSFERASE"/>
    <property type="match status" value="1"/>
</dbReference>
<dbReference type="InterPro" id="IPR000182">
    <property type="entry name" value="GNAT_dom"/>
</dbReference>
<dbReference type="PANTHER" id="PTHR43441">
    <property type="entry name" value="RIBOSOMAL-PROTEIN-SERINE ACETYLTRANSFERASE"/>
    <property type="match status" value="1"/>
</dbReference>
<proteinExistence type="predicted"/>
<accession>A0ABP4PZG5</accession>
<dbReference type="Proteomes" id="UP001500393">
    <property type="component" value="Unassembled WGS sequence"/>
</dbReference>
<reference evidence="3" key="1">
    <citation type="journal article" date="2019" name="Int. J. Syst. Evol. Microbiol.">
        <title>The Global Catalogue of Microorganisms (GCM) 10K type strain sequencing project: providing services to taxonomists for standard genome sequencing and annotation.</title>
        <authorList>
            <consortium name="The Broad Institute Genomics Platform"/>
            <consortium name="The Broad Institute Genome Sequencing Center for Infectious Disease"/>
            <person name="Wu L."/>
            <person name="Ma J."/>
        </authorList>
    </citation>
    <scope>NUCLEOTIDE SEQUENCE [LARGE SCALE GENOMIC DNA]</scope>
    <source>
        <strain evidence="3">JCM 14969</strain>
    </source>
</reference>
<sequence length="185" mass="21179">MLFASRLTENAELRALEPWQAAEFLAHIDKARANIEQYIPWAELVTDLDGAQTFLQRYADRQAAGEGRIYGIWLDGELAGGLLFRTFEPAWGSCEIGVWISAEGQGHGLITRSTRQLIDYAIGVRGMNRVEWRCVPSNERSIAVAKRLGMTYEGTLREAFPYRGERHDLQVWAMLHNEWESRHWA</sequence>
<evidence type="ECO:0000259" key="1">
    <source>
        <dbReference type="PROSITE" id="PS51186"/>
    </source>
</evidence>
<dbReference type="Pfam" id="PF13302">
    <property type="entry name" value="Acetyltransf_3"/>
    <property type="match status" value="1"/>
</dbReference>
<name>A0ABP4PZG5_9ACTN</name>
<comment type="caution">
    <text evidence="2">The sequence shown here is derived from an EMBL/GenBank/DDBJ whole genome shotgun (WGS) entry which is preliminary data.</text>
</comment>
<feature type="domain" description="N-acetyltransferase" evidence="1">
    <location>
        <begin position="26"/>
        <end position="178"/>
    </location>
</feature>
<dbReference type="EMBL" id="BAAAOS010000045">
    <property type="protein sequence ID" value="GAA1596082.1"/>
    <property type="molecule type" value="Genomic_DNA"/>
</dbReference>
<dbReference type="InterPro" id="IPR051908">
    <property type="entry name" value="Ribosomal_N-acetyltransferase"/>
</dbReference>
<protein>
    <submittedName>
        <fullName evidence="2">GNAT family protein</fullName>
    </submittedName>
</protein>
<dbReference type="PROSITE" id="PS51186">
    <property type="entry name" value="GNAT"/>
    <property type="match status" value="1"/>
</dbReference>
<dbReference type="InterPro" id="IPR016181">
    <property type="entry name" value="Acyl_CoA_acyltransferase"/>
</dbReference>
<dbReference type="SUPFAM" id="SSF55729">
    <property type="entry name" value="Acyl-CoA N-acyltransferases (Nat)"/>
    <property type="match status" value="1"/>
</dbReference>
<evidence type="ECO:0000313" key="2">
    <source>
        <dbReference type="EMBL" id="GAA1596082.1"/>
    </source>
</evidence>
<keyword evidence="3" id="KW-1185">Reference proteome</keyword>
<gene>
    <name evidence="2" type="ORF">GCM10009789_57540</name>
</gene>
<dbReference type="Gene3D" id="3.40.630.30">
    <property type="match status" value="1"/>
</dbReference>